<evidence type="ECO:0000256" key="2">
    <source>
        <dbReference type="ARBA" id="ARBA00022801"/>
    </source>
</evidence>
<keyword evidence="2 4" id="KW-0378">Hydrolase</keyword>
<feature type="active site" evidence="5">
    <location>
        <position position="71"/>
    </location>
</feature>
<dbReference type="eggNOG" id="COG3579">
    <property type="taxonomic scope" value="Bacteria"/>
</dbReference>
<dbReference type="PANTHER" id="PTHR10363">
    <property type="entry name" value="BLEOMYCIN HYDROLASE"/>
    <property type="match status" value="1"/>
</dbReference>
<dbReference type="GO" id="GO:0006508">
    <property type="term" value="P:proteolysis"/>
    <property type="evidence" value="ECO:0007669"/>
    <property type="project" value="UniProtKB-KW"/>
</dbReference>
<evidence type="ECO:0000256" key="1">
    <source>
        <dbReference type="ARBA" id="ARBA00022670"/>
    </source>
</evidence>
<dbReference type="InterPro" id="IPR025660">
    <property type="entry name" value="Pept_his_AS"/>
</dbReference>
<evidence type="ECO:0000256" key="5">
    <source>
        <dbReference type="PIRSR" id="PIRSR005700-1"/>
    </source>
</evidence>
<dbReference type="RefSeq" id="WP_020441835.1">
    <property type="nucleotide sequence ID" value="NC_021663.1"/>
</dbReference>
<dbReference type="Gene3D" id="3.90.70.10">
    <property type="entry name" value="Cysteine proteinases"/>
    <property type="match status" value="1"/>
</dbReference>
<dbReference type="SUPFAM" id="SSF54001">
    <property type="entry name" value="Cysteine proteinases"/>
    <property type="match status" value="1"/>
</dbReference>
<accession>S4XFY3</accession>
<keyword evidence="1 4" id="KW-0645">Protease</keyword>
<keyword evidence="7" id="KW-1185">Reference proteome</keyword>
<evidence type="ECO:0000313" key="6">
    <source>
        <dbReference type="EMBL" id="AGP31479.1"/>
    </source>
</evidence>
<dbReference type="PIRSF" id="PIRSF005700">
    <property type="entry name" value="PepC"/>
    <property type="match status" value="1"/>
</dbReference>
<evidence type="ECO:0000256" key="3">
    <source>
        <dbReference type="ARBA" id="ARBA00022807"/>
    </source>
</evidence>
<keyword evidence="4" id="KW-0031">Aminopeptidase</keyword>
<dbReference type="EMBL" id="CP003696">
    <property type="protein sequence ID" value="AGP31479.1"/>
    <property type="molecule type" value="Genomic_DNA"/>
</dbReference>
<dbReference type="GO" id="GO:0009636">
    <property type="term" value="P:response to toxic substance"/>
    <property type="evidence" value="ECO:0007669"/>
    <property type="project" value="TreeGrafter"/>
</dbReference>
<evidence type="ECO:0000313" key="7">
    <source>
        <dbReference type="Proteomes" id="UP000014809"/>
    </source>
</evidence>
<feature type="active site" evidence="5">
    <location>
        <position position="369"/>
    </location>
</feature>
<proteinExistence type="inferred from homology"/>
<dbReference type="GO" id="GO:0070005">
    <property type="term" value="F:cysteine-type aminopeptidase activity"/>
    <property type="evidence" value="ECO:0007669"/>
    <property type="project" value="InterPro"/>
</dbReference>
<dbReference type="KEGG" id="cter:A606_09190"/>
<dbReference type="PATRIC" id="fig|1200352.3.peg.1868"/>
<dbReference type="GO" id="GO:0005737">
    <property type="term" value="C:cytoplasm"/>
    <property type="evidence" value="ECO:0007669"/>
    <property type="project" value="TreeGrafter"/>
</dbReference>
<protein>
    <recommendedName>
        <fullName evidence="4">Aminopeptidase</fullName>
    </recommendedName>
</protein>
<dbReference type="STRING" id="1200352.A606_09190"/>
<dbReference type="InterPro" id="IPR000169">
    <property type="entry name" value="Pept_cys_AS"/>
</dbReference>
<dbReference type="OrthoDB" id="1111399at2"/>
<dbReference type="PANTHER" id="PTHR10363:SF2">
    <property type="entry name" value="BLEOMYCIN HYDROLASE"/>
    <property type="match status" value="1"/>
</dbReference>
<sequence>MPDYRLTPEILAGLQSSASGDPILTLALNAVTSTDIDSVTLNRAAVTAVDPTTEVKTDTLGVTDQKQSGRCWMFAGLNVFRHRIATQLDLADFEFSEVYLQFFDKVEKSYRVLRRLDELFRSGVTDPDDRLVATLLTHGANDGGQWNYLVNLIGKYGVVPVGAMGETFASGNTRQLDGRLNTVLRATAWALRDAALTGQDATALIDAGMRDAHRVIATHLGLPPTEFTWQYRDKKGDFHREGTVTPVQFRDLVLGEEFTGGLENYVSIVHDPREENPYWAAYSIAEETNMWGTPDFSYLNAPLETLVELARTSIDAGDPVWFACDVNRQFSAALGIWDADLYRRDDLYGTDTATSKADQMHTRESMLTHGMVLTGHDREQGTWRVENSWGTKSHGEHAKLAGAGSMKGYGTMTDAWFADNVFQIVVHRKYLTEGAPETATALAALDRGETTVLPIWDAMA</sequence>
<dbReference type="PROSITE" id="PS00139">
    <property type="entry name" value="THIOL_PROTEASE_CYS"/>
    <property type="match status" value="1"/>
</dbReference>
<dbReference type="GO" id="GO:0043418">
    <property type="term" value="P:homocysteine catabolic process"/>
    <property type="evidence" value="ECO:0007669"/>
    <property type="project" value="TreeGrafter"/>
</dbReference>
<name>S4XFY3_9CORY</name>
<dbReference type="PROSITE" id="PS00639">
    <property type="entry name" value="THIOL_PROTEASE_HIS"/>
    <property type="match status" value="1"/>
</dbReference>
<feature type="active site" evidence="5">
    <location>
        <position position="387"/>
    </location>
</feature>
<dbReference type="AlphaFoldDB" id="S4XFY3"/>
<dbReference type="Proteomes" id="UP000014809">
    <property type="component" value="Chromosome"/>
</dbReference>
<organism evidence="6 7">
    <name type="scientific">Corynebacterium terpenotabidum Y-11</name>
    <dbReference type="NCBI Taxonomy" id="1200352"/>
    <lineage>
        <taxon>Bacteria</taxon>
        <taxon>Bacillati</taxon>
        <taxon>Actinomycetota</taxon>
        <taxon>Actinomycetes</taxon>
        <taxon>Mycobacteriales</taxon>
        <taxon>Corynebacteriaceae</taxon>
        <taxon>Corynebacterium</taxon>
    </lineage>
</organism>
<keyword evidence="3 4" id="KW-0788">Thiol protease</keyword>
<dbReference type="HOGENOM" id="CLU_038600_0_1_11"/>
<gene>
    <name evidence="6" type="ORF">A606_09190</name>
</gene>
<dbReference type="InterPro" id="IPR004134">
    <property type="entry name" value="Peptidase_C1B"/>
</dbReference>
<reference evidence="6 7" key="1">
    <citation type="submission" date="2012-06" db="EMBL/GenBank/DDBJ databases">
        <title>Complete genome sequence of Corynebacterium terpenotabidum Y-11 (=DSM 44721).</title>
        <authorList>
            <person name="Ruckert C."/>
            <person name="Albersmeier A."/>
            <person name="Al-Dilaimi A."/>
            <person name="Szczepanowski R."/>
            <person name="Kalinowski J."/>
        </authorList>
    </citation>
    <scope>NUCLEOTIDE SEQUENCE [LARGE SCALE GENOMIC DNA]</scope>
    <source>
        <strain evidence="6 7">Y-11</strain>
    </source>
</reference>
<comment type="similarity">
    <text evidence="4">Belongs to the peptidase C1 family.</text>
</comment>
<dbReference type="Pfam" id="PF03051">
    <property type="entry name" value="Peptidase_C1_2"/>
    <property type="match status" value="1"/>
</dbReference>
<evidence type="ECO:0000256" key="4">
    <source>
        <dbReference type="PIRNR" id="PIRNR005700"/>
    </source>
</evidence>
<dbReference type="InterPro" id="IPR038765">
    <property type="entry name" value="Papain-like_cys_pep_sf"/>
</dbReference>